<keyword evidence="3" id="KW-1185">Reference proteome</keyword>
<organism evidence="2 3">
    <name type="scientific">Granulosicoccus antarcticus IMCC3135</name>
    <dbReference type="NCBI Taxonomy" id="1192854"/>
    <lineage>
        <taxon>Bacteria</taxon>
        <taxon>Pseudomonadati</taxon>
        <taxon>Pseudomonadota</taxon>
        <taxon>Gammaproteobacteria</taxon>
        <taxon>Chromatiales</taxon>
        <taxon>Granulosicoccaceae</taxon>
        <taxon>Granulosicoccus</taxon>
    </lineage>
</organism>
<feature type="region of interest" description="Disordered" evidence="1">
    <location>
        <begin position="20"/>
        <end position="42"/>
    </location>
</feature>
<gene>
    <name evidence="2" type="ORF">IMCC3135_17225</name>
</gene>
<proteinExistence type="predicted"/>
<evidence type="ECO:0000313" key="2">
    <source>
        <dbReference type="EMBL" id="ASJ73527.1"/>
    </source>
</evidence>
<name>A0A2Z2P069_9GAMM</name>
<accession>A0A2Z2P069</accession>
<dbReference type="EMBL" id="CP018632">
    <property type="protein sequence ID" value="ASJ73527.1"/>
    <property type="molecule type" value="Genomic_DNA"/>
</dbReference>
<feature type="compositionally biased region" description="Basic and acidic residues" evidence="1">
    <location>
        <begin position="28"/>
        <end position="42"/>
    </location>
</feature>
<dbReference type="AlphaFoldDB" id="A0A2Z2P069"/>
<reference evidence="2 3" key="1">
    <citation type="submission" date="2016-12" db="EMBL/GenBank/DDBJ databases">
        <authorList>
            <person name="Song W.-J."/>
            <person name="Kurnit D.M."/>
        </authorList>
    </citation>
    <scope>NUCLEOTIDE SEQUENCE [LARGE SCALE GENOMIC DNA]</scope>
    <source>
        <strain evidence="2 3">IMCC3135</strain>
    </source>
</reference>
<dbReference type="Proteomes" id="UP000250079">
    <property type="component" value="Chromosome"/>
</dbReference>
<dbReference type="KEGG" id="gai:IMCC3135_17225"/>
<evidence type="ECO:0000256" key="1">
    <source>
        <dbReference type="SAM" id="MobiDB-lite"/>
    </source>
</evidence>
<protein>
    <submittedName>
        <fullName evidence="2">Uncharacterized protein</fullName>
    </submittedName>
</protein>
<sequence>MQLPDNPFLTEERLEVRVPKTPYLRRQASKERGQNHLRVADP</sequence>
<evidence type="ECO:0000313" key="3">
    <source>
        <dbReference type="Proteomes" id="UP000250079"/>
    </source>
</evidence>
<dbReference type="RefSeq" id="WP_257790390.1">
    <property type="nucleotide sequence ID" value="NZ_CP018632.1"/>
</dbReference>